<dbReference type="GeneID" id="37179797"/>
<dbReference type="OrthoDB" id="4116913at2759"/>
<accession>A0A8T8WSL3</accession>
<dbReference type="GO" id="GO:0003677">
    <property type="term" value="F:DNA binding"/>
    <property type="evidence" value="ECO:0007669"/>
    <property type="project" value="UniProtKB-KW"/>
</dbReference>
<evidence type="ECO:0000313" key="6">
    <source>
        <dbReference type="EMBL" id="RAH78670.1"/>
    </source>
</evidence>
<evidence type="ECO:0008006" key="8">
    <source>
        <dbReference type="Google" id="ProtNLM"/>
    </source>
</evidence>
<protein>
    <recommendedName>
        <fullName evidence="8">Transcription factor domain-containing protein</fullName>
    </recommendedName>
</protein>
<dbReference type="InterPro" id="IPR050987">
    <property type="entry name" value="AtrR-like"/>
</dbReference>
<name>A0A8T8WSL3_ASPJA</name>
<organism evidence="6 7">
    <name type="scientific">Aspergillus japonicus CBS 114.51</name>
    <dbReference type="NCBI Taxonomy" id="1448312"/>
    <lineage>
        <taxon>Eukaryota</taxon>
        <taxon>Fungi</taxon>
        <taxon>Dikarya</taxon>
        <taxon>Ascomycota</taxon>
        <taxon>Pezizomycotina</taxon>
        <taxon>Eurotiomycetes</taxon>
        <taxon>Eurotiomycetidae</taxon>
        <taxon>Eurotiales</taxon>
        <taxon>Aspergillaceae</taxon>
        <taxon>Aspergillus</taxon>
        <taxon>Aspergillus subgen. Circumdati</taxon>
    </lineage>
</organism>
<sequence>IPLLSFAAPKMLDANRRVSQVLSTVVPFGAPWAKQMTSYSAPTTSLHPARVSSKLPDRFITEASIAFYATNRTGLLRAVSSMDMVISAVETAYSDSPSQSIDEVNMTHALVYAFVAFCSLAGHSQERNYPVDGKGLALEARRLLPIAGRSPSSPKSLQVWLLLVNAKQALCHCVLGELLEAWETFGTIASQLTELAIKCHFFESSSESLPPEPDAENEHRFVLRDLLWISLMVDNEIFLRTGQPPLILAKLAATILPCDYESSPQFLASFLPPRTADPRADVYIYMADLTLHVSRLYISLYAPEAFAKSSIELLQTIISLDNQLEEWRLSIPKPFRPTIHVFKLPTHSLCDIDLLLLNLKFHHTLGCIHQVVHRCQSWAGETASSRDALESSLSISLQASVSSLELLRATKLALNPEMFWFLCFYLLSAHLNLFCRIVANPLDCESRSHLQILRASPVSLRRIDTRHLTRAEVEHLSVLVEFCTDLVTRAEREVAGASLVEEGRVNEAE</sequence>
<dbReference type="PANTHER" id="PTHR46910">
    <property type="entry name" value="TRANSCRIPTION FACTOR PDR1"/>
    <property type="match status" value="1"/>
</dbReference>
<gene>
    <name evidence="6" type="ORF">BO86DRAFT_438078</name>
</gene>
<dbReference type="AlphaFoldDB" id="A0A8T8WSL3"/>
<evidence type="ECO:0000256" key="1">
    <source>
        <dbReference type="ARBA" id="ARBA00004123"/>
    </source>
</evidence>
<evidence type="ECO:0000256" key="3">
    <source>
        <dbReference type="ARBA" id="ARBA00023125"/>
    </source>
</evidence>
<dbReference type="CDD" id="cd12148">
    <property type="entry name" value="fungal_TF_MHR"/>
    <property type="match status" value="1"/>
</dbReference>
<keyword evidence="2" id="KW-0805">Transcription regulation</keyword>
<keyword evidence="4" id="KW-0804">Transcription</keyword>
<proteinExistence type="predicted"/>
<evidence type="ECO:0000256" key="4">
    <source>
        <dbReference type="ARBA" id="ARBA00023163"/>
    </source>
</evidence>
<evidence type="ECO:0000256" key="2">
    <source>
        <dbReference type="ARBA" id="ARBA00023015"/>
    </source>
</evidence>
<feature type="non-terminal residue" evidence="6">
    <location>
        <position position="509"/>
    </location>
</feature>
<dbReference type="GO" id="GO:0005634">
    <property type="term" value="C:nucleus"/>
    <property type="evidence" value="ECO:0007669"/>
    <property type="project" value="UniProtKB-SubCell"/>
</dbReference>
<evidence type="ECO:0000313" key="7">
    <source>
        <dbReference type="Proteomes" id="UP000249497"/>
    </source>
</evidence>
<keyword evidence="3" id="KW-0238">DNA-binding</keyword>
<dbReference type="GO" id="GO:0003700">
    <property type="term" value="F:DNA-binding transcription factor activity"/>
    <property type="evidence" value="ECO:0007669"/>
    <property type="project" value="InterPro"/>
</dbReference>
<dbReference type="RefSeq" id="XP_025524564.1">
    <property type="nucleotide sequence ID" value="XM_025676104.1"/>
</dbReference>
<reference evidence="6 7" key="1">
    <citation type="submission" date="2018-02" db="EMBL/GenBank/DDBJ databases">
        <title>The genomes of Aspergillus section Nigri reveals drivers in fungal speciation.</title>
        <authorList>
            <consortium name="DOE Joint Genome Institute"/>
            <person name="Vesth T.C."/>
            <person name="Nybo J."/>
            <person name="Theobald S."/>
            <person name="Brandl J."/>
            <person name="Frisvad J.C."/>
            <person name="Nielsen K.F."/>
            <person name="Lyhne E.K."/>
            <person name="Kogle M.E."/>
            <person name="Kuo A."/>
            <person name="Riley R."/>
            <person name="Clum A."/>
            <person name="Nolan M."/>
            <person name="Lipzen A."/>
            <person name="Salamov A."/>
            <person name="Henrissat B."/>
            <person name="Wiebenga A."/>
            <person name="De vries R.P."/>
            <person name="Grigoriev I.V."/>
            <person name="Mortensen U.H."/>
            <person name="Andersen M.R."/>
            <person name="Baker S.E."/>
        </authorList>
    </citation>
    <scope>NUCLEOTIDE SEQUENCE [LARGE SCALE GENOMIC DNA]</scope>
    <source>
        <strain evidence="6 7">CBS 114.51</strain>
    </source>
</reference>
<dbReference type="PANTHER" id="PTHR46910:SF37">
    <property type="entry name" value="ZN(II)2CYS6 TRANSCRIPTION FACTOR (EUROFUNG)"/>
    <property type="match status" value="1"/>
</dbReference>
<comment type="subcellular location">
    <subcellularLocation>
        <location evidence="1">Nucleus</location>
    </subcellularLocation>
</comment>
<keyword evidence="7" id="KW-1185">Reference proteome</keyword>
<keyword evidence="5" id="KW-0539">Nucleus</keyword>
<evidence type="ECO:0000256" key="5">
    <source>
        <dbReference type="ARBA" id="ARBA00023242"/>
    </source>
</evidence>
<dbReference type="Proteomes" id="UP000249497">
    <property type="component" value="Unassembled WGS sequence"/>
</dbReference>
<dbReference type="EMBL" id="KZ824824">
    <property type="protein sequence ID" value="RAH78670.1"/>
    <property type="molecule type" value="Genomic_DNA"/>
</dbReference>
<feature type="non-terminal residue" evidence="6">
    <location>
        <position position="1"/>
    </location>
</feature>